<evidence type="ECO:0000256" key="5">
    <source>
        <dbReference type="ARBA" id="ARBA00022725"/>
    </source>
</evidence>
<accession>A0A182QVP6</accession>
<comment type="subcellular location">
    <subcellularLocation>
        <location evidence="1">Cell membrane</location>
        <topology evidence="1">Multi-pass membrane protein</topology>
    </subcellularLocation>
</comment>
<name>A0A182QVP6_9DIPT</name>
<dbReference type="PANTHER" id="PTHR21137">
    <property type="entry name" value="ODORANT RECEPTOR"/>
    <property type="match status" value="1"/>
</dbReference>
<keyword evidence="12" id="KW-1185">Reference proteome</keyword>
<organism evidence="11 12">
    <name type="scientific">Anopheles farauti</name>
    <dbReference type="NCBI Taxonomy" id="69004"/>
    <lineage>
        <taxon>Eukaryota</taxon>
        <taxon>Metazoa</taxon>
        <taxon>Ecdysozoa</taxon>
        <taxon>Arthropoda</taxon>
        <taxon>Hexapoda</taxon>
        <taxon>Insecta</taxon>
        <taxon>Pterygota</taxon>
        <taxon>Neoptera</taxon>
        <taxon>Endopterygota</taxon>
        <taxon>Diptera</taxon>
        <taxon>Nematocera</taxon>
        <taxon>Culicoidea</taxon>
        <taxon>Culicidae</taxon>
        <taxon>Anophelinae</taxon>
        <taxon>Anopheles</taxon>
    </lineage>
</organism>
<evidence type="ECO:0008006" key="13">
    <source>
        <dbReference type="Google" id="ProtNLM"/>
    </source>
</evidence>
<keyword evidence="9" id="KW-0807">Transducer</keyword>
<feature type="transmembrane region" description="Helical" evidence="10">
    <location>
        <begin position="273"/>
        <end position="298"/>
    </location>
</feature>
<reference evidence="12" key="1">
    <citation type="submission" date="2014-01" db="EMBL/GenBank/DDBJ databases">
        <title>The Genome Sequence of Anopheles farauti FAR1 (V2).</title>
        <authorList>
            <consortium name="The Broad Institute Genomics Platform"/>
            <person name="Neafsey D.E."/>
            <person name="Besansky N."/>
            <person name="Howell P."/>
            <person name="Walton C."/>
            <person name="Young S.K."/>
            <person name="Zeng Q."/>
            <person name="Gargeya S."/>
            <person name="Fitzgerald M."/>
            <person name="Haas B."/>
            <person name="Abouelleil A."/>
            <person name="Allen A.W."/>
            <person name="Alvarado L."/>
            <person name="Arachchi H.M."/>
            <person name="Berlin A.M."/>
            <person name="Chapman S.B."/>
            <person name="Gainer-Dewar J."/>
            <person name="Goldberg J."/>
            <person name="Griggs A."/>
            <person name="Gujja S."/>
            <person name="Hansen M."/>
            <person name="Howarth C."/>
            <person name="Imamovic A."/>
            <person name="Ireland A."/>
            <person name="Larimer J."/>
            <person name="McCowan C."/>
            <person name="Murphy C."/>
            <person name="Pearson M."/>
            <person name="Poon T.W."/>
            <person name="Priest M."/>
            <person name="Roberts A."/>
            <person name="Saif S."/>
            <person name="Shea T."/>
            <person name="Sisk P."/>
            <person name="Sykes S."/>
            <person name="Wortman J."/>
            <person name="Nusbaum C."/>
            <person name="Birren B."/>
        </authorList>
    </citation>
    <scope>NUCLEOTIDE SEQUENCE [LARGE SCALE GENOMIC DNA]</scope>
    <source>
        <strain evidence="12">FAR1</strain>
    </source>
</reference>
<keyword evidence="2" id="KW-1003">Cell membrane</keyword>
<evidence type="ECO:0000313" key="11">
    <source>
        <dbReference type="EnsemblMetazoa" id="AFAF017821-PA"/>
    </source>
</evidence>
<evidence type="ECO:0000313" key="12">
    <source>
        <dbReference type="Proteomes" id="UP000075886"/>
    </source>
</evidence>
<keyword evidence="4 10" id="KW-0812">Transmembrane</keyword>
<proteinExistence type="predicted"/>
<evidence type="ECO:0000256" key="3">
    <source>
        <dbReference type="ARBA" id="ARBA00022606"/>
    </source>
</evidence>
<keyword evidence="6 10" id="KW-1133">Transmembrane helix</keyword>
<keyword evidence="5" id="KW-0552">Olfaction</keyword>
<dbReference type="Proteomes" id="UP000075886">
    <property type="component" value="Unassembled WGS sequence"/>
</dbReference>
<evidence type="ECO:0000256" key="2">
    <source>
        <dbReference type="ARBA" id="ARBA00022475"/>
    </source>
</evidence>
<feature type="transmembrane region" description="Helical" evidence="10">
    <location>
        <begin position="145"/>
        <end position="166"/>
    </location>
</feature>
<dbReference type="VEuPathDB" id="VectorBase:AFAF017821"/>
<dbReference type="EMBL" id="AXCN02001803">
    <property type="status" value="NOT_ANNOTATED_CDS"/>
    <property type="molecule type" value="Genomic_DNA"/>
</dbReference>
<sequence length="412" mass="48518">MNIKQFVGTAGTKVLDRITHFTDASDFFIIQRYFEKLYALHYAARGWRDRTLWYMYRSLYVLIYLSYLHKSYWVICHWQAGSMSSANILGVLWYFSAVVLRVVILEWHYPLMERIQAFLNDHSYQRTDRWTRAKRARFYRRSNRLTIAVIVINFAEIICFAATNVLKLEDFMLQYRGRIVGGWPVQVVYGVLTMFWGGMYCMGFMVCYLLMSTFKLEMDVLLHSLEEVGRTLRAAGDFQDEDGVFWHDVVNRLRPHVHRLEEFVKNLQQLKSLIGPIAFVQYYSTYLVIADCCLILAYDGLSSYSIVYLISMMVFLTEFFFLCHGIECLRDLKPRIATVLYNFDWALQMRRSGRELAPQYRHVRRTFLLITAQSGNTIHFSFAGIGEISMNSFAQLLEKSYSMLTFLLQFAK</sequence>
<keyword evidence="3" id="KW-0716">Sensory transduction</keyword>
<evidence type="ECO:0000256" key="4">
    <source>
        <dbReference type="ARBA" id="ARBA00022692"/>
    </source>
</evidence>
<evidence type="ECO:0000256" key="6">
    <source>
        <dbReference type="ARBA" id="ARBA00022989"/>
    </source>
</evidence>
<dbReference type="GO" id="GO:0005886">
    <property type="term" value="C:plasma membrane"/>
    <property type="evidence" value="ECO:0007669"/>
    <property type="project" value="UniProtKB-SubCell"/>
</dbReference>
<evidence type="ECO:0000256" key="7">
    <source>
        <dbReference type="ARBA" id="ARBA00023136"/>
    </source>
</evidence>
<evidence type="ECO:0000256" key="8">
    <source>
        <dbReference type="ARBA" id="ARBA00023170"/>
    </source>
</evidence>
<dbReference type="InterPro" id="IPR004117">
    <property type="entry name" value="7tm6_olfct_rcpt"/>
</dbReference>
<feature type="transmembrane region" description="Helical" evidence="10">
    <location>
        <begin position="304"/>
        <end position="326"/>
    </location>
</feature>
<dbReference type="GO" id="GO:0005549">
    <property type="term" value="F:odorant binding"/>
    <property type="evidence" value="ECO:0007669"/>
    <property type="project" value="InterPro"/>
</dbReference>
<dbReference type="GO" id="GO:0007165">
    <property type="term" value="P:signal transduction"/>
    <property type="evidence" value="ECO:0007669"/>
    <property type="project" value="UniProtKB-KW"/>
</dbReference>
<dbReference type="EnsemblMetazoa" id="AFAF017821-RA">
    <property type="protein sequence ID" value="AFAF017821-PA"/>
    <property type="gene ID" value="AFAF017821"/>
</dbReference>
<keyword evidence="7 10" id="KW-0472">Membrane</keyword>
<feature type="transmembrane region" description="Helical" evidence="10">
    <location>
        <begin position="86"/>
        <end position="104"/>
    </location>
</feature>
<dbReference type="AlphaFoldDB" id="A0A182QVP6"/>
<dbReference type="Pfam" id="PF02949">
    <property type="entry name" value="7tm_6"/>
    <property type="match status" value="1"/>
</dbReference>
<feature type="transmembrane region" description="Helical" evidence="10">
    <location>
        <begin position="186"/>
        <end position="211"/>
    </location>
</feature>
<reference evidence="11" key="2">
    <citation type="submission" date="2020-05" db="UniProtKB">
        <authorList>
            <consortium name="EnsemblMetazoa"/>
        </authorList>
    </citation>
    <scope>IDENTIFICATION</scope>
    <source>
        <strain evidence="11">FAR1</strain>
    </source>
</reference>
<dbReference type="PANTHER" id="PTHR21137:SF35">
    <property type="entry name" value="ODORANT RECEPTOR 19A-RELATED"/>
    <property type="match status" value="1"/>
</dbReference>
<keyword evidence="8" id="KW-0675">Receptor</keyword>
<dbReference type="GO" id="GO:0004984">
    <property type="term" value="F:olfactory receptor activity"/>
    <property type="evidence" value="ECO:0007669"/>
    <property type="project" value="InterPro"/>
</dbReference>
<evidence type="ECO:0000256" key="1">
    <source>
        <dbReference type="ARBA" id="ARBA00004651"/>
    </source>
</evidence>
<evidence type="ECO:0000256" key="9">
    <source>
        <dbReference type="ARBA" id="ARBA00023224"/>
    </source>
</evidence>
<evidence type="ECO:0000256" key="10">
    <source>
        <dbReference type="SAM" id="Phobius"/>
    </source>
</evidence>
<protein>
    <recommendedName>
        <fullName evidence="13">Odorant receptor</fullName>
    </recommendedName>
</protein>